<evidence type="ECO:0000313" key="2">
    <source>
        <dbReference type="Proteomes" id="UP000198620"/>
    </source>
</evidence>
<dbReference type="SUPFAM" id="SSF143081">
    <property type="entry name" value="BB1717-like"/>
    <property type="match status" value="1"/>
</dbReference>
<reference evidence="1 2" key="1">
    <citation type="submission" date="2016-10" db="EMBL/GenBank/DDBJ databases">
        <authorList>
            <person name="de Groot N.N."/>
        </authorList>
    </citation>
    <scope>NUCLEOTIDE SEQUENCE [LARGE SCALE GENOMIC DNA]</scope>
    <source>
        <strain evidence="1 2">Nv1</strain>
    </source>
</reference>
<dbReference type="Proteomes" id="UP000198620">
    <property type="component" value="Unassembled WGS sequence"/>
</dbReference>
<dbReference type="OrthoDB" id="6192129at2"/>
<organism evidence="1 2">
    <name type="scientific">Nitrosovibrio tenuis</name>
    <dbReference type="NCBI Taxonomy" id="1233"/>
    <lineage>
        <taxon>Bacteria</taxon>
        <taxon>Pseudomonadati</taxon>
        <taxon>Pseudomonadota</taxon>
        <taxon>Betaproteobacteria</taxon>
        <taxon>Nitrosomonadales</taxon>
        <taxon>Nitrosomonadaceae</taxon>
        <taxon>Nitrosovibrio</taxon>
    </lineage>
</organism>
<sequence>MLKRIRQPAQASNFVSAALIVTEECEGGMVDIHDCRSVVLAPEDARRWMDSETPVEEASHIAHSRSLPTEEFV</sequence>
<gene>
    <name evidence="1" type="ORF">SAMN05216387_1132</name>
</gene>
<dbReference type="Gene3D" id="3.90.1680.10">
    <property type="entry name" value="SOS response associated peptidase-like"/>
    <property type="match status" value="1"/>
</dbReference>
<dbReference type="InterPro" id="IPR036590">
    <property type="entry name" value="SRAP-like"/>
</dbReference>
<accession>A0A1H7QP05</accession>
<dbReference type="AlphaFoldDB" id="A0A1H7QP05"/>
<keyword evidence="2" id="KW-1185">Reference proteome</keyword>
<protein>
    <recommendedName>
        <fullName evidence="3">SOS response associated peptidase (SRAP)</fullName>
    </recommendedName>
</protein>
<evidence type="ECO:0000313" key="1">
    <source>
        <dbReference type="EMBL" id="SEL49740.1"/>
    </source>
</evidence>
<dbReference type="Pfam" id="PF02586">
    <property type="entry name" value="SRAP"/>
    <property type="match status" value="1"/>
</dbReference>
<proteinExistence type="predicted"/>
<dbReference type="EMBL" id="FOBH01000013">
    <property type="protein sequence ID" value="SEL49740.1"/>
    <property type="molecule type" value="Genomic_DNA"/>
</dbReference>
<dbReference type="RefSeq" id="WP_090829341.1">
    <property type="nucleotide sequence ID" value="NZ_FOBH01000013.1"/>
</dbReference>
<evidence type="ECO:0008006" key="3">
    <source>
        <dbReference type="Google" id="ProtNLM"/>
    </source>
</evidence>
<name>A0A1H7QP05_9PROT</name>
<dbReference type="InterPro" id="IPR003738">
    <property type="entry name" value="SRAP"/>
</dbReference>